<dbReference type="RefSeq" id="WP_122202248.1">
    <property type="nucleotide sequence ID" value="NZ_CABJFV010000029.1"/>
</dbReference>
<dbReference type="Gene3D" id="1.25.40.900">
    <property type="match status" value="1"/>
</dbReference>
<evidence type="ECO:0000313" key="9">
    <source>
        <dbReference type="EMBL" id="RHB30009.1"/>
    </source>
</evidence>
<feature type="signal peptide" evidence="6">
    <location>
        <begin position="1"/>
        <end position="23"/>
    </location>
</feature>
<feature type="chain" id="PRO_5019416495" evidence="6">
    <location>
        <begin position="24"/>
        <end position="479"/>
    </location>
</feature>
<dbReference type="PROSITE" id="PS51257">
    <property type="entry name" value="PROKAR_LIPOPROTEIN"/>
    <property type="match status" value="1"/>
</dbReference>
<dbReference type="InterPro" id="IPR033985">
    <property type="entry name" value="SusD-like_N"/>
</dbReference>
<protein>
    <submittedName>
        <fullName evidence="9">RagB/SusD family nutrient uptake outer membrane protein</fullName>
    </submittedName>
</protein>
<dbReference type="Pfam" id="PF07980">
    <property type="entry name" value="SusD_RagB"/>
    <property type="match status" value="1"/>
</dbReference>
<dbReference type="SUPFAM" id="SSF48452">
    <property type="entry name" value="TPR-like"/>
    <property type="match status" value="1"/>
</dbReference>
<dbReference type="InterPro" id="IPR012944">
    <property type="entry name" value="SusD_RagB_dom"/>
</dbReference>
<dbReference type="Pfam" id="PF14322">
    <property type="entry name" value="SusD-like_3"/>
    <property type="match status" value="1"/>
</dbReference>
<dbReference type="EMBL" id="QSGO01000029">
    <property type="protein sequence ID" value="RHB30009.1"/>
    <property type="molecule type" value="Genomic_DNA"/>
</dbReference>
<comment type="caution">
    <text evidence="9">The sequence shown here is derived from an EMBL/GenBank/DDBJ whole genome shotgun (WGS) entry which is preliminary data.</text>
</comment>
<dbReference type="GO" id="GO:0009279">
    <property type="term" value="C:cell outer membrane"/>
    <property type="evidence" value="ECO:0007669"/>
    <property type="project" value="UniProtKB-SubCell"/>
</dbReference>
<sequence>MKLLKKTIIPVATVFVFAMTGCADFLDTTPHDSLNSDNALESIEDFDNTTKSVYESMRSQYYTANFMLMVPDVMSDNLVLNRNGRQIYNEFSDFRYYADTYGISGLWSSAYNAILGANEVITRLEKENTFQGNEKTISDNLLAECLALRGLIHFDLVRAYGKDYKTASDGDLGVTYKDYTEVDLPSRHTVKYVYSRLVEDLENAKKLMSDNYNKSINSRLNKKSISAILSRVYLTMGEDAKAVSAATDAIAGDGSDIASISDFSKIFTTSMEVPEVLFRIAITADNGYLPGNDWGQGSESSYIANYSVTYSLNELYKSTDIRRSQIKLVNGGAYNVVWKYNNGGKSTGLIDIPIIRASEVYLTRAEANYNLKNYDDALSDLNLVKERRYSDYEEGSESGAALEKEIQLQRRLELAFEGHRFFDLKRRHEDVQRDGKGFMADGSGVPSSTQHVSADSPYYVMPIPQSEIDANKNMVQNKY</sequence>
<reference evidence="9 10" key="1">
    <citation type="submission" date="2018-08" db="EMBL/GenBank/DDBJ databases">
        <title>A genome reference for cultivated species of the human gut microbiota.</title>
        <authorList>
            <person name="Zou Y."/>
            <person name="Xue W."/>
            <person name="Luo G."/>
        </authorList>
    </citation>
    <scope>NUCLEOTIDE SEQUENCE [LARGE SCALE GENOMIC DNA]</scope>
    <source>
        <strain evidence="9 10">AM40-30BH</strain>
    </source>
</reference>
<proteinExistence type="inferred from homology"/>
<dbReference type="Gene3D" id="1.25.40.390">
    <property type="match status" value="1"/>
</dbReference>
<comment type="subcellular location">
    <subcellularLocation>
        <location evidence="1">Cell outer membrane</location>
    </subcellularLocation>
</comment>
<gene>
    <name evidence="9" type="ORF">DW888_19205</name>
</gene>
<evidence type="ECO:0000256" key="6">
    <source>
        <dbReference type="SAM" id="SignalP"/>
    </source>
</evidence>
<name>A0A413V917_9BACE</name>
<feature type="domain" description="SusD-like N-terminal" evidence="8">
    <location>
        <begin position="24"/>
        <end position="234"/>
    </location>
</feature>
<feature type="domain" description="RagB/SusD" evidence="7">
    <location>
        <begin position="290"/>
        <end position="478"/>
    </location>
</feature>
<dbReference type="Gene3D" id="2.20.20.130">
    <property type="match status" value="1"/>
</dbReference>
<dbReference type="InterPro" id="IPR011990">
    <property type="entry name" value="TPR-like_helical_dom_sf"/>
</dbReference>
<evidence type="ECO:0000259" key="8">
    <source>
        <dbReference type="Pfam" id="PF14322"/>
    </source>
</evidence>
<evidence type="ECO:0000256" key="1">
    <source>
        <dbReference type="ARBA" id="ARBA00004442"/>
    </source>
</evidence>
<keyword evidence="3 6" id="KW-0732">Signal</keyword>
<keyword evidence="5" id="KW-0998">Cell outer membrane</keyword>
<keyword evidence="4" id="KW-0472">Membrane</keyword>
<dbReference type="AlphaFoldDB" id="A0A413V917"/>
<dbReference type="Proteomes" id="UP000284379">
    <property type="component" value="Unassembled WGS sequence"/>
</dbReference>
<evidence type="ECO:0000313" key="10">
    <source>
        <dbReference type="Proteomes" id="UP000284379"/>
    </source>
</evidence>
<dbReference type="CDD" id="cd08977">
    <property type="entry name" value="SusD"/>
    <property type="match status" value="1"/>
</dbReference>
<evidence type="ECO:0000256" key="2">
    <source>
        <dbReference type="ARBA" id="ARBA00006275"/>
    </source>
</evidence>
<evidence type="ECO:0000256" key="5">
    <source>
        <dbReference type="ARBA" id="ARBA00023237"/>
    </source>
</evidence>
<evidence type="ECO:0000259" key="7">
    <source>
        <dbReference type="Pfam" id="PF07980"/>
    </source>
</evidence>
<comment type="similarity">
    <text evidence="2">Belongs to the SusD family.</text>
</comment>
<evidence type="ECO:0000256" key="3">
    <source>
        <dbReference type="ARBA" id="ARBA00022729"/>
    </source>
</evidence>
<organism evidence="9 10">
    <name type="scientific">Bacteroides nordii</name>
    <dbReference type="NCBI Taxonomy" id="291645"/>
    <lineage>
        <taxon>Bacteria</taxon>
        <taxon>Pseudomonadati</taxon>
        <taxon>Bacteroidota</taxon>
        <taxon>Bacteroidia</taxon>
        <taxon>Bacteroidales</taxon>
        <taxon>Bacteroidaceae</taxon>
        <taxon>Bacteroides</taxon>
    </lineage>
</organism>
<evidence type="ECO:0000256" key="4">
    <source>
        <dbReference type="ARBA" id="ARBA00023136"/>
    </source>
</evidence>
<accession>A0A413V917</accession>